<evidence type="ECO:0000259" key="11">
    <source>
        <dbReference type="PROSITE" id="PS51194"/>
    </source>
</evidence>
<evidence type="ECO:0000256" key="9">
    <source>
        <dbReference type="SAM" id="MobiDB-lite"/>
    </source>
</evidence>
<dbReference type="InterPro" id="IPR027417">
    <property type="entry name" value="P-loop_NTPase"/>
</dbReference>
<dbReference type="PROSITE" id="PS51195">
    <property type="entry name" value="Q_MOTIF"/>
    <property type="match status" value="1"/>
</dbReference>
<evidence type="ECO:0000256" key="6">
    <source>
        <dbReference type="ARBA" id="ARBA00047984"/>
    </source>
</evidence>
<evidence type="ECO:0000256" key="4">
    <source>
        <dbReference type="ARBA" id="ARBA00022806"/>
    </source>
</evidence>
<dbReference type="InterPro" id="IPR011545">
    <property type="entry name" value="DEAD/DEAH_box_helicase_dom"/>
</dbReference>
<evidence type="ECO:0000256" key="2">
    <source>
        <dbReference type="ARBA" id="ARBA00022741"/>
    </source>
</evidence>
<dbReference type="CDD" id="cd18787">
    <property type="entry name" value="SF2_C_DEAD"/>
    <property type="match status" value="1"/>
</dbReference>
<keyword evidence="14" id="KW-1185">Reference proteome</keyword>
<dbReference type="EC" id="3.6.4.13" evidence="1"/>
<dbReference type="SMART" id="SM00490">
    <property type="entry name" value="HELICc"/>
    <property type="match status" value="1"/>
</dbReference>
<organism evidence="13 14">
    <name type="scientific">Phyllosticta citriasiana</name>
    <dbReference type="NCBI Taxonomy" id="595635"/>
    <lineage>
        <taxon>Eukaryota</taxon>
        <taxon>Fungi</taxon>
        <taxon>Dikarya</taxon>
        <taxon>Ascomycota</taxon>
        <taxon>Pezizomycotina</taxon>
        <taxon>Dothideomycetes</taxon>
        <taxon>Dothideomycetes incertae sedis</taxon>
        <taxon>Botryosphaeriales</taxon>
        <taxon>Phyllostictaceae</taxon>
        <taxon>Phyllosticta</taxon>
    </lineage>
</organism>
<evidence type="ECO:0000313" key="13">
    <source>
        <dbReference type="EMBL" id="KAK7515633.1"/>
    </source>
</evidence>
<dbReference type="InterPro" id="IPR014014">
    <property type="entry name" value="RNA_helicase_DEAD_Q_motif"/>
</dbReference>
<evidence type="ECO:0000256" key="3">
    <source>
        <dbReference type="ARBA" id="ARBA00022801"/>
    </source>
</evidence>
<accession>A0ABR1KIS8</accession>
<feature type="domain" description="DEAD-box RNA helicase Q" evidence="12">
    <location>
        <begin position="143"/>
        <end position="172"/>
    </location>
</feature>
<protein>
    <recommendedName>
        <fullName evidence="1">RNA helicase</fullName>
        <ecNumber evidence="1">3.6.4.13</ecNumber>
    </recommendedName>
</protein>
<evidence type="ECO:0000313" key="14">
    <source>
        <dbReference type="Proteomes" id="UP001363622"/>
    </source>
</evidence>
<dbReference type="EMBL" id="JBBPHU010000007">
    <property type="protein sequence ID" value="KAK7515633.1"/>
    <property type="molecule type" value="Genomic_DNA"/>
</dbReference>
<feature type="compositionally biased region" description="Acidic residues" evidence="9">
    <location>
        <begin position="568"/>
        <end position="582"/>
    </location>
</feature>
<feature type="short sequence motif" description="Q motif" evidence="7">
    <location>
        <begin position="143"/>
        <end position="172"/>
    </location>
</feature>
<dbReference type="PROSITE" id="PS00039">
    <property type="entry name" value="DEAD_ATP_HELICASE"/>
    <property type="match status" value="1"/>
</dbReference>
<evidence type="ECO:0000256" key="1">
    <source>
        <dbReference type="ARBA" id="ARBA00012552"/>
    </source>
</evidence>
<dbReference type="Pfam" id="PF00271">
    <property type="entry name" value="Helicase_C"/>
    <property type="match status" value="1"/>
</dbReference>
<keyword evidence="4 8" id="KW-0347">Helicase</keyword>
<name>A0ABR1KIS8_9PEZI</name>
<keyword evidence="2 8" id="KW-0547">Nucleotide-binding</keyword>
<dbReference type="SUPFAM" id="SSF52540">
    <property type="entry name" value="P-loop containing nucleoside triphosphate hydrolases"/>
    <property type="match status" value="1"/>
</dbReference>
<dbReference type="InterPro" id="IPR000629">
    <property type="entry name" value="RNA-helicase_DEAD-box_CS"/>
</dbReference>
<dbReference type="PROSITE" id="PS51194">
    <property type="entry name" value="HELICASE_CTER"/>
    <property type="match status" value="1"/>
</dbReference>
<dbReference type="GO" id="GO:0016787">
    <property type="term" value="F:hydrolase activity"/>
    <property type="evidence" value="ECO:0007669"/>
    <property type="project" value="UniProtKB-KW"/>
</dbReference>
<keyword evidence="5 8" id="KW-0067">ATP-binding</keyword>
<proteinExistence type="inferred from homology"/>
<evidence type="ECO:0000259" key="10">
    <source>
        <dbReference type="PROSITE" id="PS51192"/>
    </source>
</evidence>
<keyword evidence="3 8" id="KW-0378">Hydrolase</keyword>
<evidence type="ECO:0000256" key="7">
    <source>
        <dbReference type="PROSITE-ProRule" id="PRU00552"/>
    </source>
</evidence>
<dbReference type="Pfam" id="PF00270">
    <property type="entry name" value="DEAD"/>
    <property type="match status" value="1"/>
</dbReference>
<dbReference type="InterPro" id="IPR001650">
    <property type="entry name" value="Helicase_C-like"/>
</dbReference>
<evidence type="ECO:0000256" key="5">
    <source>
        <dbReference type="ARBA" id="ARBA00022840"/>
    </source>
</evidence>
<dbReference type="PROSITE" id="PS51192">
    <property type="entry name" value="HELICASE_ATP_BIND_1"/>
    <property type="match status" value="1"/>
</dbReference>
<feature type="domain" description="Helicase ATP-binding" evidence="10">
    <location>
        <begin position="206"/>
        <end position="387"/>
    </location>
</feature>
<comment type="caution">
    <text evidence="13">The sequence shown here is derived from an EMBL/GenBank/DDBJ whole genome shotgun (WGS) entry which is preliminary data.</text>
</comment>
<feature type="region of interest" description="Disordered" evidence="9">
    <location>
        <begin position="558"/>
        <end position="619"/>
    </location>
</feature>
<dbReference type="Gene3D" id="3.40.50.300">
    <property type="entry name" value="P-loop containing nucleotide triphosphate hydrolases"/>
    <property type="match status" value="2"/>
</dbReference>
<evidence type="ECO:0000256" key="8">
    <source>
        <dbReference type="RuleBase" id="RU000492"/>
    </source>
</evidence>
<feature type="domain" description="Helicase C-terminal" evidence="11">
    <location>
        <begin position="415"/>
        <end position="563"/>
    </location>
</feature>
<dbReference type="Proteomes" id="UP001363622">
    <property type="component" value="Unassembled WGS sequence"/>
</dbReference>
<dbReference type="PANTHER" id="PTHR47958">
    <property type="entry name" value="ATP-DEPENDENT RNA HELICASE DBP3"/>
    <property type="match status" value="1"/>
</dbReference>
<dbReference type="SMART" id="SM00487">
    <property type="entry name" value="DEXDc"/>
    <property type="match status" value="1"/>
</dbReference>
<evidence type="ECO:0000259" key="12">
    <source>
        <dbReference type="PROSITE" id="PS51195"/>
    </source>
</evidence>
<sequence>MSSTFDTTEMAAALDNVDNVDNVVETPASETQAEERPLNVLSVEELRARGFAPRLDYDYASYNATTREEREGLASEGRQEPAWLSSAARYEWCGEFGEVGPVNEELEKELFRPENAMETGESWDAFTQYEVSVEGGAELLPATSFEAAGLHPVMKDNVTRLCKYEKTTPIQAYCIPAILNARDVVAIAQTGKLRSSNAVDPTNNSPGSGKTAAYLVPIISRLMGQAAKRAAPRPDPATYNAATDRVRAEPLVIIIVPARELAAQIFDEARRLCYRSMLRPCVIYGGGPPAAQLAELQKGCDVLIATPGRMVDFMNRPDVLSLNRVKFTVIDEADELMDGDWEDDIQKILGGGDTNEDADHLYFMFSATFPKEARRLAREYMSEDYVRIRVGRAGSTHSNITQRVYLVEEHQKDNALYDLVTSLPPSRTIVFVNSKRKAEMVDDFLYNKSLPVTSIHADRTQREREDAIRAFRNGSAPLLVATGVMARGLDVGNVGHVINYDLPSATYGGIQEYVHRIGRTARIGNTGLATSFYNDRNEDIAEDLAKLLVEHNQEFPDFLESVRPAEGEPVEWDDKTDEEDEANSSAEDGTNGSTPAGGDEAEEPPTWQATTGDEGHGNW</sequence>
<comment type="similarity">
    <text evidence="8">Belongs to the DEAD box helicase family.</text>
</comment>
<gene>
    <name evidence="13" type="ORF">IWZ03DRAFT_348996</name>
</gene>
<dbReference type="InterPro" id="IPR014001">
    <property type="entry name" value="Helicase_ATP-bd"/>
</dbReference>
<reference evidence="13 14" key="1">
    <citation type="submission" date="2024-04" db="EMBL/GenBank/DDBJ databases">
        <title>Phyllosticta paracitricarpa is synonymous to the EU quarantine fungus P. citricarpa based on phylogenomic analyses.</title>
        <authorList>
            <consortium name="Lawrence Berkeley National Laboratory"/>
            <person name="Van Ingen-Buijs V.A."/>
            <person name="Van Westerhoven A.C."/>
            <person name="Haridas S."/>
            <person name="Skiadas P."/>
            <person name="Martin F."/>
            <person name="Groenewald J.Z."/>
            <person name="Crous P.W."/>
            <person name="Seidl M.F."/>
        </authorList>
    </citation>
    <scope>NUCLEOTIDE SEQUENCE [LARGE SCALE GENOMIC DNA]</scope>
    <source>
        <strain evidence="13 14">CBS 123371</strain>
    </source>
</reference>
<comment type="catalytic activity">
    <reaction evidence="6">
        <text>ATP + H2O = ADP + phosphate + H(+)</text>
        <dbReference type="Rhea" id="RHEA:13065"/>
        <dbReference type="ChEBI" id="CHEBI:15377"/>
        <dbReference type="ChEBI" id="CHEBI:15378"/>
        <dbReference type="ChEBI" id="CHEBI:30616"/>
        <dbReference type="ChEBI" id="CHEBI:43474"/>
        <dbReference type="ChEBI" id="CHEBI:456216"/>
        <dbReference type="EC" id="3.6.4.13"/>
    </reaction>
</comment>